<dbReference type="GeneID" id="84578535"/>
<evidence type="ECO:0000313" key="1">
    <source>
        <dbReference type="EMBL" id="PMC81385.1"/>
    </source>
</evidence>
<sequence length="167" mass="18961">MLEIIQSLTAIIALIISVCTLKQNSKQIEESTRPYITVYLKTINLGTPYKILIIKNFGKSAGKINIFKCDYNLSKISCIDDLTPFNSIQESTLVPNQSYKSLINPPEENLILNFQISYTSPSNKKYSENISVKVDANKDNTYNRHHGKDKDINVLICSMQQLIEEIL</sequence>
<comment type="caution">
    <text evidence="1">The sequence shown here is derived from an EMBL/GenBank/DDBJ whole genome shotgun (WGS) entry which is preliminary data.</text>
</comment>
<organism evidence="1 2">
    <name type="scientific">Anaerococcus hydrogenalis</name>
    <dbReference type="NCBI Taxonomy" id="33029"/>
    <lineage>
        <taxon>Bacteria</taxon>
        <taxon>Bacillati</taxon>
        <taxon>Bacillota</taxon>
        <taxon>Tissierellia</taxon>
        <taxon>Tissierellales</taxon>
        <taxon>Peptoniphilaceae</taxon>
        <taxon>Anaerococcus</taxon>
    </lineage>
</organism>
<proteinExistence type="predicted"/>
<evidence type="ECO:0000313" key="2">
    <source>
        <dbReference type="Proteomes" id="UP000235658"/>
    </source>
</evidence>
<accession>A0A2N6UIK7</accession>
<name>A0A2N6UIK7_9FIRM</name>
<dbReference type="RefSeq" id="WP_102197987.1">
    <property type="nucleotide sequence ID" value="NZ_PNHP01000003.1"/>
</dbReference>
<protein>
    <submittedName>
        <fullName evidence="1">Uncharacterized protein</fullName>
    </submittedName>
</protein>
<dbReference type="AlphaFoldDB" id="A0A2N6UIK7"/>
<gene>
    <name evidence="1" type="ORF">CJ192_04995</name>
</gene>
<dbReference type="EMBL" id="PNHP01000003">
    <property type="protein sequence ID" value="PMC81385.1"/>
    <property type="molecule type" value="Genomic_DNA"/>
</dbReference>
<dbReference type="Proteomes" id="UP000235658">
    <property type="component" value="Unassembled WGS sequence"/>
</dbReference>
<reference evidence="1 2" key="1">
    <citation type="submission" date="2017-09" db="EMBL/GenBank/DDBJ databases">
        <title>Bacterial strain isolated from the female urinary microbiota.</title>
        <authorList>
            <person name="Thomas-White K."/>
            <person name="Kumar N."/>
            <person name="Forster S."/>
            <person name="Putonti C."/>
            <person name="Lawley T."/>
            <person name="Wolfe A.J."/>
        </authorList>
    </citation>
    <scope>NUCLEOTIDE SEQUENCE [LARGE SCALE GENOMIC DNA]</scope>
    <source>
        <strain evidence="1 2">UMB0204</strain>
    </source>
</reference>